<dbReference type="CDD" id="cd12432">
    <property type="entry name" value="RRM_ACINU"/>
    <property type="match status" value="1"/>
</dbReference>
<feature type="compositionally biased region" description="Basic and acidic residues" evidence="1">
    <location>
        <begin position="349"/>
        <end position="366"/>
    </location>
</feature>
<evidence type="ECO:0000259" key="2">
    <source>
        <dbReference type="PROSITE" id="PS50800"/>
    </source>
</evidence>
<feature type="compositionally biased region" description="Basic residues" evidence="1">
    <location>
        <begin position="226"/>
        <end position="248"/>
    </location>
</feature>
<protein>
    <submittedName>
        <fullName evidence="4 5">Apoptotic chromatin condensation inducer in the nucleus</fullName>
    </submittedName>
</protein>
<reference evidence="4 5" key="1">
    <citation type="submission" date="2025-05" db="UniProtKB">
        <authorList>
            <consortium name="RefSeq"/>
        </authorList>
    </citation>
    <scope>IDENTIFICATION</scope>
</reference>
<evidence type="ECO:0000313" key="3">
    <source>
        <dbReference type="Proteomes" id="UP000694888"/>
    </source>
</evidence>
<accession>A0ABM0JCJ2</accession>
<dbReference type="Pfam" id="PF02037">
    <property type="entry name" value="SAP"/>
    <property type="match status" value="1"/>
</dbReference>
<dbReference type="RefSeq" id="XP_005090562.1">
    <property type="nucleotide sequence ID" value="XM_005090505.3"/>
</dbReference>
<feature type="compositionally biased region" description="Basic and acidic residues" evidence="1">
    <location>
        <begin position="628"/>
        <end position="655"/>
    </location>
</feature>
<feature type="compositionally biased region" description="Basic residues" evidence="1">
    <location>
        <begin position="535"/>
        <end position="545"/>
    </location>
</feature>
<feature type="compositionally biased region" description="Basic and acidic residues" evidence="1">
    <location>
        <begin position="821"/>
        <end position="847"/>
    </location>
</feature>
<feature type="region of interest" description="Disordered" evidence="1">
    <location>
        <begin position="1127"/>
        <end position="1214"/>
    </location>
</feature>
<dbReference type="GeneID" id="101851697"/>
<feature type="compositionally biased region" description="Low complexity" evidence="1">
    <location>
        <begin position="519"/>
        <end position="534"/>
    </location>
</feature>
<feature type="compositionally biased region" description="Low complexity" evidence="1">
    <location>
        <begin position="611"/>
        <end position="622"/>
    </location>
</feature>
<feature type="region of interest" description="Disordered" evidence="1">
    <location>
        <begin position="58"/>
        <end position="91"/>
    </location>
</feature>
<dbReference type="SUPFAM" id="SSF54928">
    <property type="entry name" value="RNA-binding domain, RBD"/>
    <property type="match status" value="1"/>
</dbReference>
<feature type="region of interest" description="Disordered" evidence="1">
    <location>
        <begin position="753"/>
        <end position="876"/>
    </location>
</feature>
<dbReference type="PANTHER" id="PTHR46589:SF1">
    <property type="entry name" value="APOPTOTIC CHROMATIN CONDENSATION INDUCER IN THE NUCLEUS"/>
    <property type="match status" value="1"/>
</dbReference>
<feature type="compositionally biased region" description="Basic and acidic residues" evidence="1">
    <location>
        <begin position="1048"/>
        <end position="1107"/>
    </location>
</feature>
<evidence type="ECO:0000313" key="4">
    <source>
        <dbReference type="RefSeq" id="XP_005090562.1"/>
    </source>
</evidence>
<feature type="compositionally biased region" description="Low complexity" evidence="1">
    <location>
        <begin position="210"/>
        <end position="222"/>
    </location>
</feature>
<keyword evidence="3" id="KW-1185">Reference proteome</keyword>
<name>A0ABM0JCJ2_APLCA</name>
<organism evidence="3 4">
    <name type="scientific">Aplysia californica</name>
    <name type="common">California sea hare</name>
    <dbReference type="NCBI Taxonomy" id="6500"/>
    <lineage>
        <taxon>Eukaryota</taxon>
        <taxon>Metazoa</taxon>
        <taxon>Spiralia</taxon>
        <taxon>Lophotrochozoa</taxon>
        <taxon>Mollusca</taxon>
        <taxon>Gastropoda</taxon>
        <taxon>Heterobranchia</taxon>
        <taxon>Euthyneura</taxon>
        <taxon>Tectipleura</taxon>
        <taxon>Aplysiida</taxon>
        <taxon>Aplysioidea</taxon>
        <taxon>Aplysiidae</taxon>
        <taxon>Aplysia</taxon>
    </lineage>
</organism>
<feature type="compositionally biased region" description="Polar residues" evidence="1">
    <location>
        <begin position="450"/>
        <end position="464"/>
    </location>
</feature>
<feature type="compositionally biased region" description="Basic and acidic residues" evidence="1">
    <location>
        <begin position="109"/>
        <end position="121"/>
    </location>
</feature>
<dbReference type="RefSeq" id="XP_005090563.1">
    <property type="nucleotide sequence ID" value="XM_005090506.3"/>
</dbReference>
<dbReference type="Pfam" id="PF16294">
    <property type="entry name" value="RSB_motif"/>
    <property type="match status" value="1"/>
</dbReference>
<evidence type="ECO:0000313" key="5">
    <source>
        <dbReference type="RefSeq" id="XP_005090563.1"/>
    </source>
</evidence>
<feature type="compositionally biased region" description="Basic and acidic residues" evidence="1">
    <location>
        <begin position="590"/>
        <end position="601"/>
    </location>
</feature>
<dbReference type="PROSITE" id="PS50800">
    <property type="entry name" value="SAP"/>
    <property type="match status" value="1"/>
</dbReference>
<dbReference type="InterPro" id="IPR036361">
    <property type="entry name" value="SAP_dom_sf"/>
</dbReference>
<proteinExistence type="predicted"/>
<sequence>MASEEDSSSSITFKGTPVTELKLNDIKRELERRGLSKAGSKTQLIDRLKAQLLLEKLQQDAAQSSGDELSEGKVPNMALQDDKAGQNEFVRQYLQQQQRNLEIQMEVKKQVEEERKRKSADESSADEANVTKDEGKASAAPDVTSPKKFKDDSSNAPAKEVPKMPRPARKSSRNASKGLNENGQEGDAVTKNQSRSPTPEGDRIRERTRSGSSSSSRSPSPEKSTRGRRGRPRRGRAKKSTGKRGGHQTRKDSPSSSPPSSPGEVMPKKKQRRSTNSISSRSRSRSPQMVSPEAPTRRSSRRVSAAQKSASDQSTMEEVPDDGGGDGLPNKTDDVDSSKGPTAVAEAGPVKDAEPEAESKTSEKNIDTVVSGAGQAVEKSGTVQQTAEDDDDTDPGGSTPPPVLKPAAEEETVQTKSEEKAPAGRLSRWRSSKSKTGGQEKDEASEKNSEPVSGQTLVTDAGDSSSKKGDFPGVEQGKSASEPAEKQVETSKDSPGELESLKDSSKKASNISEAKPKRSQSSDSSRSKSRSPSAQRKRSVSRSRSRSSSSGSSTDTGANKTASSSSVVKRDSSPKGSSKPAATDDVMATVEEKSVSKKADTQEASGESASVTTGDDVTMDTGKPSASVDDKDIESTETASKNDAESKPSDVKEDDAVSVVVTGKETDQAQDTPEQEDKSKKEKGVKKRKWGSKTSKAAKTTKRTTSMEISSDSLKGLIGEVKLTETVFDMETEVVNTLDYEPEEDRRDIKMKRTIVQDSPEQMEVDNVEDDARTVEAREDVTTVEETAPPADTEKKIIKITSAAPKEGGKKLKEIKKGKKKKEEDETLKEDKAEGKKAISKDSKERITATTRPAKPLLPAVDEPEPVGTGSQSPARNPVDRVIRIACLVRPFTVNQLKELLRRSGELDEEYFWINDIKSHCLAAYKTEEDAVKARSCLHGTKWPQSNPKILVVDYATLEDVEHRKAEDAGVPIPPKKQEEQRKPVEKKEDDERKKAREQREKEREERDKEAREKREGDRQRRRELEKKNPVREWDRDKIQQLSRSRSRSKEDERPLRRSRSRSRDRERQKRREQSREKKDEDRRKEKKQKETKAEEEPPAKLLDDLFRKTKATPCIYWLPLTEEQALQRQVKKQEQEKERQKRRAALEEKEKEEQKKREAAREERQREREREREKEREKERARSRDRERERDRGRQERARSSESRSRSRSRRRR</sequence>
<dbReference type="InterPro" id="IPR003034">
    <property type="entry name" value="SAP_dom"/>
</dbReference>
<feature type="compositionally biased region" description="Basic and acidic residues" evidence="1">
    <location>
        <begin position="976"/>
        <end position="1039"/>
    </location>
</feature>
<dbReference type="Proteomes" id="UP000694888">
    <property type="component" value="Unplaced"/>
</dbReference>
<evidence type="ECO:0000256" key="1">
    <source>
        <dbReference type="SAM" id="MobiDB-lite"/>
    </source>
</evidence>
<dbReference type="InterPro" id="IPR034257">
    <property type="entry name" value="Acinus_RRM"/>
</dbReference>
<dbReference type="SMART" id="SM00513">
    <property type="entry name" value="SAP"/>
    <property type="match status" value="1"/>
</dbReference>
<feature type="compositionally biased region" description="Basic and acidic residues" evidence="1">
    <location>
        <begin position="200"/>
        <end position="209"/>
    </location>
</feature>
<feature type="region of interest" description="Disordered" evidence="1">
    <location>
        <begin position="965"/>
        <end position="1107"/>
    </location>
</feature>
<feature type="compositionally biased region" description="Basic and acidic residues" evidence="1">
    <location>
        <begin position="1132"/>
        <end position="1206"/>
    </location>
</feature>
<dbReference type="InterPro" id="IPR032552">
    <property type="entry name" value="RSB_motif"/>
</dbReference>
<feature type="compositionally biased region" description="Polar residues" evidence="1">
    <location>
        <begin position="306"/>
        <end position="316"/>
    </location>
</feature>
<gene>
    <name evidence="4 5" type="primary">LOC101851697</name>
</gene>
<feature type="region of interest" description="Disordered" evidence="1">
    <location>
        <begin position="109"/>
        <end position="709"/>
    </location>
</feature>
<feature type="compositionally biased region" description="Basic and acidic residues" evidence="1">
    <location>
        <begin position="770"/>
        <end position="781"/>
    </location>
</feature>
<feature type="compositionally biased region" description="Polar residues" evidence="1">
    <location>
        <begin position="173"/>
        <end position="183"/>
    </location>
</feature>
<feature type="domain" description="SAP" evidence="2">
    <location>
        <begin position="18"/>
        <end position="52"/>
    </location>
</feature>
<feature type="compositionally biased region" description="Low complexity" evidence="1">
    <location>
        <begin position="692"/>
        <end position="706"/>
    </location>
</feature>
<feature type="compositionally biased region" description="Basic and acidic residues" evidence="1">
    <location>
        <begin position="483"/>
        <end position="506"/>
    </location>
</feature>
<dbReference type="SUPFAM" id="SSF68906">
    <property type="entry name" value="SAP domain"/>
    <property type="match status" value="1"/>
</dbReference>
<dbReference type="InterPro" id="IPR035979">
    <property type="entry name" value="RBD_domain_sf"/>
</dbReference>
<dbReference type="InterPro" id="IPR052793">
    <property type="entry name" value="EJC-associated_protein"/>
</dbReference>
<feature type="compositionally biased region" description="Basic and acidic residues" evidence="1">
    <location>
        <begin position="438"/>
        <end position="449"/>
    </location>
</feature>
<dbReference type="PANTHER" id="PTHR46589">
    <property type="entry name" value="APOPTOTIC CHROMATIN CONDENSATION INDUCER IN THE NUCLEUS"/>
    <property type="match status" value="1"/>
</dbReference>